<dbReference type="VEuPathDB" id="FungiDB:H310_03056"/>
<organism evidence="1">
    <name type="scientific">Aphanomyces invadans</name>
    <dbReference type="NCBI Taxonomy" id="157072"/>
    <lineage>
        <taxon>Eukaryota</taxon>
        <taxon>Sar</taxon>
        <taxon>Stramenopiles</taxon>
        <taxon>Oomycota</taxon>
        <taxon>Saprolegniomycetes</taxon>
        <taxon>Saprolegniales</taxon>
        <taxon>Verrucalvaceae</taxon>
        <taxon>Aphanomyces</taxon>
    </lineage>
</organism>
<dbReference type="OrthoDB" id="129077at2759"/>
<dbReference type="AlphaFoldDB" id="A0A024UKK2"/>
<proteinExistence type="predicted"/>
<dbReference type="EMBL" id="KI913955">
    <property type="protein sequence ID" value="ETW06946.1"/>
    <property type="molecule type" value="Genomic_DNA"/>
</dbReference>
<dbReference type="GeneID" id="20080106"/>
<sequence length="74" mass="8869">MIALQHEFEAKFWDKYHAYEPCDILNVDETAVHYEMPLGRIWAEKGQSSRVDKKKKHSEKRFQFFLLSIVRQVA</sequence>
<reference evidence="1" key="1">
    <citation type="submission" date="2013-12" db="EMBL/GenBank/DDBJ databases">
        <title>The Genome Sequence of Aphanomyces invadans NJM9701.</title>
        <authorList>
            <consortium name="The Broad Institute Genomics Platform"/>
            <person name="Russ C."/>
            <person name="Tyler B."/>
            <person name="van West P."/>
            <person name="Dieguez-Uribeondo J."/>
            <person name="Young S.K."/>
            <person name="Zeng Q."/>
            <person name="Gargeya S."/>
            <person name="Fitzgerald M."/>
            <person name="Abouelleil A."/>
            <person name="Alvarado L."/>
            <person name="Chapman S.B."/>
            <person name="Gainer-Dewar J."/>
            <person name="Goldberg J."/>
            <person name="Griggs A."/>
            <person name="Gujja S."/>
            <person name="Hansen M."/>
            <person name="Howarth C."/>
            <person name="Imamovic A."/>
            <person name="Ireland A."/>
            <person name="Larimer J."/>
            <person name="McCowan C."/>
            <person name="Murphy C."/>
            <person name="Pearson M."/>
            <person name="Poon T.W."/>
            <person name="Priest M."/>
            <person name="Roberts A."/>
            <person name="Saif S."/>
            <person name="Shea T."/>
            <person name="Sykes S."/>
            <person name="Wortman J."/>
            <person name="Nusbaum C."/>
            <person name="Birren B."/>
        </authorList>
    </citation>
    <scope>NUCLEOTIDE SEQUENCE [LARGE SCALE GENOMIC DNA]</scope>
    <source>
        <strain evidence="1">NJM9701</strain>
    </source>
</reference>
<dbReference type="RefSeq" id="XP_008865021.1">
    <property type="nucleotide sequence ID" value="XM_008866799.1"/>
</dbReference>
<protein>
    <submittedName>
        <fullName evidence="1">Uncharacterized protein</fullName>
    </submittedName>
</protein>
<gene>
    <name evidence="1" type="ORF">H310_03056</name>
</gene>
<accession>A0A024UKK2</accession>
<name>A0A024UKK2_9STRA</name>
<evidence type="ECO:0000313" key="1">
    <source>
        <dbReference type="EMBL" id="ETW06946.1"/>
    </source>
</evidence>